<evidence type="ECO:0000313" key="2">
    <source>
        <dbReference type="EMBL" id="EEB13666.1"/>
    </source>
</evidence>
<sequence>MSTLHFVGFNGYNQFPSSSSGSVRDSSKIINNWTCVQFEKINNVQCTHRFIIIETKENFVIHGLSSLDSKNEVVIKKPVIVDSFSSSDEILLTSSNLNLWKFTYKNSKWRKLNLSFMNEFNEKIWKEIDNKVSIISHRIDLNSFILLLSNGSVWTLSNDDKLQIIYSNISEKAINVVSGLEHSLILTESGCVLSFGNGSRGQLGNGTLNSIDQPSQIPALEGLKVINIAAGNWHSFAITDSGDLCGWGWNNYGQLATFEDDEEITLAAEPIFVEIITEEENIKVVDVSCGSRHTIAKIDNGDLYGTGWNVYRQLGINSDLEKTTKFTKVSLINNQKRKLICGPWYSILYENLNHELL</sequence>
<dbReference type="Pfam" id="PF00415">
    <property type="entry name" value="RCC1"/>
    <property type="match status" value="2"/>
</dbReference>
<dbReference type="PANTHER" id="PTHR46849:SF1">
    <property type="entry name" value="RCC1 DOMAIN-CONTAINING PROTEIN 1"/>
    <property type="match status" value="1"/>
</dbReference>
<proteinExistence type="predicted"/>
<dbReference type="EMBL" id="DS235231">
    <property type="protein sequence ID" value="EEB13666.1"/>
    <property type="molecule type" value="Genomic_DNA"/>
</dbReference>
<dbReference type="InterPro" id="IPR052830">
    <property type="entry name" value="RCC1_domain-containing"/>
</dbReference>
<dbReference type="PROSITE" id="PS50012">
    <property type="entry name" value="RCC1_3"/>
    <property type="match status" value="2"/>
</dbReference>
<dbReference type="SUPFAM" id="SSF50985">
    <property type="entry name" value="RCC1/BLIP-II"/>
    <property type="match status" value="1"/>
</dbReference>
<dbReference type="VEuPathDB" id="VectorBase:PHUM252170"/>
<dbReference type="GeneID" id="8235058"/>
<dbReference type="HOGENOM" id="CLU_052729_0_0_1"/>
<dbReference type="InterPro" id="IPR000408">
    <property type="entry name" value="Reg_chr_condens"/>
</dbReference>
<evidence type="ECO:0000256" key="1">
    <source>
        <dbReference type="PROSITE-ProRule" id="PRU00235"/>
    </source>
</evidence>
<dbReference type="CTD" id="8235058"/>
<dbReference type="PANTHER" id="PTHR46849">
    <property type="entry name" value="RCC1 DOMAIN-CONTAINING PROTEIN 1"/>
    <property type="match status" value="1"/>
</dbReference>
<dbReference type="PROSITE" id="PS00626">
    <property type="entry name" value="RCC1_2"/>
    <property type="match status" value="1"/>
</dbReference>
<dbReference type="STRING" id="121224.E0VJW0"/>
<dbReference type="RefSeq" id="XP_002426404.1">
    <property type="nucleotide sequence ID" value="XM_002426359.1"/>
</dbReference>
<dbReference type="KEGG" id="phu:Phum_PHUM252170"/>
<protein>
    <submittedName>
        <fullName evidence="2 3">Uvb-resistance protein uvr8, putative</fullName>
    </submittedName>
</protein>
<dbReference type="eggNOG" id="KOG1426">
    <property type="taxonomic scope" value="Eukaryota"/>
</dbReference>
<dbReference type="Proteomes" id="UP000009046">
    <property type="component" value="Unassembled WGS sequence"/>
</dbReference>
<dbReference type="EMBL" id="AAZO01002923">
    <property type="status" value="NOT_ANNOTATED_CDS"/>
    <property type="molecule type" value="Genomic_DNA"/>
</dbReference>
<feature type="repeat" description="RCC1" evidence="1">
    <location>
        <begin position="190"/>
        <end position="241"/>
    </location>
</feature>
<feature type="repeat" description="RCC1" evidence="1">
    <location>
        <begin position="242"/>
        <end position="300"/>
    </location>
</feature>
<reference evidence="2" key="1">
    <citation type="submission" date="2007-04" db="EMBL/GenBank/DDBJ databases">
        <title>Annotation of Pediculus humanus corporis strain USDA.</title>
        <authorList>
            <person name="Kirkness E."/>
            <person name="Hannick L."/>
            <person name="Hass B."/>
            <person name="Bruggner R."/>
            <person name="Lawson D."/>
            <person name="Bidwell S."/>
            <person name="Joardar V."/>
            <person name="Caler E."/>
            <person name="Walenz B."/>
            <person name="Inman J."/>
            <person name="Schobel S."/>
            <person name="Galinsky K."/>
            <person name="Amedeo P."/>
            <person name="Strausberg R."/>
        </authorList>
    </citation>
    <scope>NUCLEOTIDE SEQUENCE</scope>
    <source>
        <strain evidence="2">USDA</strain>
    </source>
</reference>
<evidence type="ECO:0000313" key="3">
    <source>
        <dbReference type="EnsemblMetazoa" id="PHUM252170-PA"/>
    </source>
</evidence>
<reference evidence="3" key="3">
    <citation type="submission" date="2021-02" db="UniProtKB">
        <authorList>
            <consortium name="EnsemblMetazoa"/>
        </authorList>
    </citation>
    <scope>IDENTIFICATION</scope>
    <source>
        <strain evidence="3">USDA</strain>
    </source>
</reference>
<dbReference type="AlphaFoldDB" id="E0VJW0"/>
<organism>
    <name type="scientific">Pediculus humanus subsp. corporis</name>
    <name type="common">Body louse</name>
    <dbReference type="NCBI Taxonomy" id="121224"/>
    <lineage>
        <taxon>Eukaryota</taxon>
        <taxon>Metazoa</taxon>
        <taxon>Ecdysozoa</taxon>
        <taxon>Arthropoda</taxon>
        <taxon>Hexapoda</taxon>
        <taxon>Insecta</taxon>
        <taxon>Pterygota</taxon>
        <taxon>Neoptera</taxon>
        <taxon>Paraneoptera</taxon>
        <taxon>Psocodea</taxon>
        <taxon>Troctomorpha</taxon>
        <taxon>Phthiraptera</taxon>
        <taxon>Anoplura</taxon>
        <taxon>Pediculidae</taxon>
        <taxon>Pediculus</taxon>
    </lineage>
</organism>
<keyword evidence="4" id="KW-1185">Reference proteome</keyword>
<dbReference type="InParanoid" id="E0VJW0"/>
<dbReference type="EnsemblMetazoa" id="PHUM252170-RA">
    <property type="protein sequence ID" value="PHUM252170-PA"/>
    <property type="gene ID" value="PHUM252170"/>
</dbReference>
<reference evidence="2" key="2">
    <citation type="submission" date="2007-04" db="EMBL/GenBank/DDBJ databases">
        <title>The genome of the human body louse.</title>
        <authorList>
            <consortium name="The Human Body Louse Genome Consortium"/>
            <person name="Kirkness E."/>
            <person name="Walenz B."/>
            <person name="Hass B."/>
            <person name="Bruggner R."/>
            <person name="Strausberg R."/>
        </authorList>
    </citation>
    <scope>NUCLEOTIDE SEQUENCE</scope>
    <source>
        <strain evidence="2">USDA</strain>
    </source>
</reference>
<dbReference type="InterPro" id="IPR009091">
    <property type="entry name" value="RCC1/BLIP-II"/>
</dbReference>
<name>E0VJW0_PEDHC</name>
<dbReference type="Gene3D" id="2.130.10.30">
    <property type="entry name" value="Regulator of chromosome condensation 1/beta-lactamase-inhibitor protein II"/>
    <property type="match status" value="1"/>
</dbReference>
<accession>E0VJW0</accession>
<dbReference type="OrthoDB" id="5370059at2759"/>
<gene>
    <name evidence="3" type="primary">8235058</name>
    <name evidence="2" type="ORF">Phum_PHUM252170</name>
</gene>
<evidence type="ECO:0000313" key="4">
    <source>
        <dbReference type="Proteomes" id="UP000009046"/>
    </source>
</evidence>